<evidence type="ECO:0000256" key="1">
    <source>
        <dbReference type="ARBA" id="ARBA00022741"/>
    </source>
</evidence>
<dbReference type="GO" id="GO:0005524">
    <property type="term" value="F:ATP binding"/>
    <property type="evidence" value="ECO:0007669"/>
    <property type="project" value="UniProtKB-UniRule"/>
</dbReference>
<proteinExistence type="predicted"/>
<dbReference type="Proteomes" id="UP000199639">
    <property type="component" value="Unassembled WGS sequence"/>
</dbReference>
<feature type="transmembrane region" description="Helical" evidence="4">
    <location>
        <begin position="53"/>
        <end position="83"/>
    </location>
</feature>
<feature type="transmembrane region" description="Helical" evidence="4">
    <location>
        <begin position="174"/>
        <end position="194"/>
    </location>
</feature>
<dbReference type="SUPFAM" id="SSF52540">
    <property type="entry name" value="P-loop containing nucleoside triphosphate hydrolases"/>
    <property type="match status" value="1"/>
</dbReference>
<dbReference type="InterPro" id="IPR003593">
    <property type="entry name" value="AAA+_ATPase"/>
</dbReference>
<evidence type="ECO:0000256" key="2">
    <source>
        <dbReference type="ARBA" id="ARBA00022840"/>
    </source>
</evidence>
<keyword evidence="1 3" id="KW-0547">Nucleotide-binding</keyword>
<dbReference type="InterPro" id="IPR027417">
    <property type="entry name" value="P-loop_NTPase"/>
</dbReference>
<dbReference type="PANTHER" id="PTHR22683">
    <property type="entry name" value="SPORULATION PROTEIN RELATED"/>
    <property type="match status" value="1"/>
</dbReference>
<protein>
    <submittedName>
        <fullName evidence="6">FtsK/SpoIIIE family protein</fullName>
    </submittedName>
</protein>
<evidence type="ECO:0000259" key="5">
    <source>
        <dbReference type="PROSITE" id="PS50901"/>
    </source>
</evidence>
<dbReference type="STRING" id="1424659.SAMN05216368_10916"/>
<dbReference type="InterPro" id="IPR050206">
    <property type="entry name" value="FtsK/SpoIIIE/SftA"/>
</dbReference>
<dbReference type="SMART" id="SM00382">
    <property type="entry name" value="AAA"/>
    <property type="match status" value="1"/>
</dbReference>
<dbReference type="CDD" id="cd01127">
    <property type="entry name" value="TrwB_TraG_TraD_VirD4"/>
    <property type="match status" value="1"/>
</dbReference>
<dbReference type="GO" id="GO:0003677">
    <property type="term" value="F:DNA binding"/>
    <property type="evidence" value="ECO:0007669"/>
    <property type="project" value="InterPro"/>
</dbReference>
<dbReference type="PROSITE" id="PS50901">
    <property type="entry name" value="FTSK"/>
    <property type="match status" value="1"/>
</dbReference>
<reference evidence="7 9" key="2">
    <citation type="submission" date="2019-03" db="EMBL/GenBank/DDBJ databases">
        <title>Genomics of glacier-inhabiting Cryobacterium strains.</title>
        <authorList>
            <person name="Liu Q."/>
            <person name="Xin Y.-H."/>
        </authorList>
    </citation>
    <scope>NUCLEOTIDE SEQUENCE [LARGE SCALE GENOMIC DNA]</scope>
    <source>
        <strain evidence="7 9">Hh8</strain>
    </source>
</reference>
<dbReference type="Gene3D" id="3.40.50.300">
    <property type="entry name" value="P-loop containing nucleotide triphosphate hydrolases"/>
    <property type="match status" value="1"/>
</dbReference>
<feature type="transmembrane region" description="Helical" evidence="4">
    <location>
        <begin position="134"/>
        <end position="154"/>
    </location>
</feature>
<gene>
    <name evidence="7" type="ORF">E3O21_11670</name>
    <name evidence="6" type="ORF">SAMN05216368_10916</name>
</gene>
<keyword evidence="4" id="KW-1133">Transmembrane helix</keyword>
<dbReference type="AlphaFoldDB" id="A0A4R8V2R9"/>
<feature type="binding site" evidence="3">
    <location>
        <begin position="496"/>
        <end position="503"/>
    </location>
    <ligand>
        <name>ATP</name>
        <dbReference type="ChEBI" id="CHEBI:30616"/>
    </ligand>
</feature>
<keyword evidence="4" id="KW-0472">Membrane</keyword>
<evidence type="ECO:0000256" key="3">
    <source>
        <dbReference type="PROSITE-ProRule" id="PRU00289"/>
    </source>
</evidence>
<feature type="domain" description="FtsK" evidence="5">
    <location>
        <begin position="479"/>
        <end position="685"/>
    </location>
</feature>
<evidence type="ECO:0000313" key="9">
    <source>
        <dbReference type="Proteomes" id="UP000298252"/>
    </source>
</evidence>
<organism evidence="6 8">
    <name type="scientific">Cryobacterium flavum</name>
    <dbReference type="NCBI Taxonomy" id="1424659"/>
    <lineage>
        <taxon>Bacteria</taxon>
        <taxon>Bacillati</taxon>
        <taxon>Actinomycetota</taxon>
        <taxon>Actinomycetes</taxon>
        <taxon>Micrococcales</taxon>
        <taxon>Microbacteriaceae</taxon>
        <taxon>Cryobacterium</taxon>
    </lineage>
</organism>
<evidence type="ECO:0000313" key="6">
    <source>
        <dbReference type="EMBL" id="SDO00275.1"/>
    </source>
</evidence>
<dbReference type="Pfam" id="PF01580">
    <property type="entry name" value="FtsK_SpoIIIE"/>
    <property type="match status" value="1"/>
</dbReference>
<name>A0A4R8V2R9_9MICO</name>
<dbReference type="InterPro" id="IPR002543">
    <property type="entry name" value="FtsK_dom"/>
</dbReference>
<sequence>MAASPTARRAGRHVMRMVLRSMKRFLALVPVIRYDGMGPGAAGYPSKFDLQASLFIWVAVLPFLVVGAGAINPWAYLGLIPLLPAGAYFAARRSAAALNSEPLRRREWATRFAGMVKATPATVEGGAPKVRGSFYAIAVAVVLLGFGAALPWLVNGAFAGELSWLQLFASKWALVSWAGYAIVLVVSWMVGRAYGREGSDARQVEALWTAQVAKILDVSVSDFEAGSGALAWSRDQESLTVTVPVAARTRLKGIDLRCELIAPGWCVASAGYDIVELVRVENRPEVMLGRQAMAASDGLVVGVEDLPDSELRPHAARWALNPDTRVTVDRISFLAAEQGSQVVEWSEWKHEAIIAKLSARVVQVRGRLAELLNCAPHAIELSITMHATEHRIETVSIMRAPSLGVDAEKRLTLWKNLIAAIPGGSNGWRIDDDPITGRVVLTYGGRLALRPSVSMAEMLPETLDPDDWARLPLGVGPDGEVVSINLKAGPHTIVAGPTGSGKTVALLQIMASAIARGHQVVLIDPTKGGLDFLQIRQLTVAWATESLEAAQAAMEAIYAEVGRRKAILQEHGEVKWSDLSPEVRERENVHPVLIVIDEFGSLVLGEDVPKGLPKDSPYVVEAETKNAAKSIIRTLTGRIAREARFAGLHLALGIQRPDASILGGELRSNLTSAVQLAPPGKPISREAMTMLIPGDQAPIASQTLADLDDGKSPGLAVVAADGGGVAGFRVAYAPAREIPVLLERLGAPLPKQWTIATSVAAPVFGVRKPKTVEPEVIDLGTVVVDFDFEAAEPAATAFPFSFDD</sequence>
<keyword evidence="2 3" id="KW-0067">ATP-binding</keyword>
<dbReference type="Proteomes" id="UP000298252">
    <property type="component" value="Unassembled WGS sequence"/>
</dbReference>
<dbReference type="PANTHER" id="PTHR22683:SF1">
    <property type="entry name" value="TYPE VII SECRETION SYSTEM PROTEIN ESSC"/>
    <property type="match status" value="1"/>
</dbReference>
<accession>A0A4R8V2R9</accession>
<evidence type="ECO:0000313" key="7">
    <source>
        <dbReference type="EMBL" id="TFB76106.1"/>
    </source>
</evidence>
<keyword evidence="9" id="KW-1185">Reference proteome</keyword>
<reference evidence="6 8" key="1">
    <citation type="submission" date="2016-10" db="EMBL/GenBank/DDBJ databases">
        <authorList>
            <person name="Varghese N."/>
            <person name="Submissions S."/>
        </authorList>
    </citation>
    <scope>NUCLEOTIDE SEQUENCE [LARGE SCALE GENOMIC DNA]</scope>
    <source>
        <strain evidence="6 8">CGMCC 1.11215</strain>
    </source>
</reference>
<keyword evidence="4" id="KW-0812">Transmembrane</keyword>
<dbReference type="EMBL" id="SOFD01000028">
    <property type="protein sequence ID" value="TFB76106.1"/>
    <property type="molecule type" value="Genomic_DNA"/>
</dbReference>
<dbReference type="EMBL" id="FNIB01000009">
    <property type="protein sequence ID" value="SDO00275.1"/>
    <property type="molecule type" value="Genomic_DNA"/>
</dbReference>
<evidence type="ECO:0000256" key="4">
    <source>
        <dbReference type="SAM" id="Phobius"/>
    </source>
</evidence>
<evidence type="ECO:0000313" key="8">
    <source>
        <dbReference type="Proteomes" id="UP000199639"/>
    </source>
</evidence>